<proteinExistence type="predicted"/>
<dbReference type="Proteomes" id="UP000814033">
    <property type="component" value="Unassembled WGS sequence"/>
</dbReference>
<organism evidence="1 2">
    <name type="scientific">Auriscalpium vulgare</name>
    <dbReference type="NCBI Taxonomy" id="40419"/>
    <lineage>
        <taxon>Eukaryota</taxon>
        <taxon>Fungi</taxon>
        <taxon>Dikarya</taxon>
        <taxon>Basidiomycota</taxon>
        <taxon>Agaricomycotina</taxon>
        <taxon>Agaricomycetes</taxon>
        <taxon>Russulales</taxon>
        <taxon>Auriscalpiaceae</taxon>
        <taxon>Auriscalpium</taxon>
    </lineage>
</organism>
<gene>
    <name evidence="1" type="ORF">FA95DRAFT_1503982</name>
</gene>
<evidence type="ECO:0000313" key="1">
    <source>
        <dbReference type="EMBL" id="KAI0039557.1"/>
    </source>
</evidence>
<name>A0ACB8R6L9_9AGAM</name>
<evidence type="ECO:0000313" key="2">
    <source>
        <dbReference type="Proteomes" id="UP000814033"/>
    </source>
</evidence>
<comment type="caution">
    <text evidence="1">The sequence shown here is derived from an EMBL/GenBank/DDBJ whole genome shotgun (WGS) entry which is preliminary data.</text>
</comment>
<keyword evidence="2" id="KW-1185">Reference proteome</keyword>
<accession>A0ACB8R6L9</accession>
<sequence length="304" mass="33887">MRGRSYQGTADTVSKWHDLPAALRASRIGVLGLQETHLQDEHVRSIEQIHGRQFQLFNSSDPDSPGASAGVAFALNRSLVRVDSCAFHVLVPGRAAILTMTWHHDLRLTILNVYAPTAPGPQATFWTQVLEAWQLSGLPAPDFFMGDHNIVDNTNDRAPPRAENAAALEAFCELCLALNVQDAWRASYPDSRQFTFRSLGRTPQTHSRLDRIYVAAPLCGSVYEWDVLPSPFRSDHLLVSVRYAPPTAPELGEGRWTLPMRLTSDKTFLSFVTKSGLALEEALSDLPAVRTNDRNAQLLWQKFK</sequence>
<feature type="non-terminal residue" evidence="1">
    <location>
        <position position="304"/>
    </location>
</feature>
<dbReference type="EMBL" id="MU276289">
    <property type="protein sequence ID" value="KAI0039557.1"/>
    <property type="molecule type" value="Genomic_DNA"/>
</dbReference>
<reference evidence="1" key="2">
    <citation type="journal article" date="2022" name="New Phytol.">
        <title>Evolutionary transition to the ectomycorrhizal habit in the genomes of a hyperdiverse lineage of mushroom-forming fungi.</title>
        <authorList>
            <person name="Looney B."/>
            <person name="Miyauchi S."/>
            <person name="Morin E."/>
            <person name="Drula E."/>
            <person name="Courty P.E."/>
            <person name="Kohler A."/>
            <person name="Kuo A."/>
            <person name="LaButti K."/>
            <person name="Pangilinan J."/>
            <person name="Lipzen A."/>
            <person name="Riley R."/>
            <person name="Andreopoulos W."/>
            <person name="He G."/>
            <person name="Johnson J."/>
            <person name="Nolan M."/>
            <person name="Tritt A."/>
            <person name="Barry K.W."/>
            <person name="Grigoriev I.V."/>
            <person name="Nagy L.G."/>
            <person name="Hibbett D."/>
            <person name="Henrissat B."/>
            <person name="Matheny P.B."/>
            <person name="Labbe J."/>
            <person name="Martin F.M."/>
        </authorList>
    </citation>
    <scope>NUCLEOTIDE SEQUENCE</scope>
    <source>
        <strain evidence="1">FP105234-sp</strain>
    </source>
</reference>
<protein>
    <submittedName>
        <fullName evidence="1">DNase I-like protein</fullName>
    </submittedName>
</protein>
<reference evidence="1" key="1">
    <citation type="submission" date="2021-02" db="EMBL/GenBank/DDBJ databases">
        <authorList>
            <consortium name="DOE Joint Genome Institute"/>
            <person name="Ahrendt S."/>
            <person name="Looney B.P."/>
            <person name="Miyauchi S."/>
            <person name="Morin E."/>
            <person name="Drula E."/>
            <person name="Courty P.E."/>
            <person name="Chicoki N."/>
            <person name="Fauchery L."/>
            <person name="Kohler A."/>
            <person name="Kuo A."/>
            <person name="Labutti K."/>
            <person name="Pangilinan J."/>
            <person name="Lipzen A."/>
            <person name="Riley R."/>
            <person name="Andreopoulos W."/>
            <person name="He G."/>
            <person name="Johnson J."/>
            <person name="Barry K.W."/>
            <person name="Grigoriev I.V."/>
            <person name="Nagy L."/>
            <person name="Hibbett D."/>
            <person name="Henrissat B."/>
            <person name="Matheny P.B."/>
            <person name="Labbe J."/>
            <person name="Martin F."/>
        </authorList>
    </citation>
    <scope>NUCLEOTIDE SEQUENCE</scope>
    <source>
        <strain evidence="1">FP105234-sp</strain>
    </source>
</reference>